<organism evidence="3 4">
    <name type="scientific">Tilletia horrida</name>
    <dbReference type="NCBI Taxonomy" id="155126"/>
    <lineage>
        <taxon>Eukaryota</taxon>
        <taxon>Fungi</taxon>
        <taxon>Dikarya</taxon>
        <taxon>Basidiomycota</taxon>
        <taxon>Ustilaginomycotina</taxon>
        <taxon>Exobasidiomycetes</taxon>
        <taxon>Tilletiales</taxon>
        <taxon>Tilletiaceae</taxon>
        <taxon>Tilletia</taxon>
    </lineage>
</organism>
<protein>
    <submittedName>
        <fullName evidence="3">Uncharacterized protein</fullName>
    </submittedName>
</protein>
<keyword evidence="2" id="KW-1133">Transmembrane helix</keyword>
<feature type="transmembrane region" description="Helical" evidence="2">
    <location>
        <begin position="69"/>
        <end position="89"/>
    </location>
</feature>
<evidence type="ECO:0000313" key="3">
    <source>
        <dbReference type="EMBL" id="KAK0557687.1"/>
    </source>
</evidence>
<feature type="transmembrane region" description="Helical" evidence="2">
    <location>
        <begin position="240"/>
        <end position="268"/>
    </location>
</feature>
<reference evidence="3" key="1">
    <citation type="journal article" date="2023" name="PhytoFront">
        <title>Draft Genome Resources of Seven Strains of Tilletia horrida, Causal Agent of Kernel Smut of Rice.</title>
        <authorList>
            <person name="Khanal S."/>
            <person name="Antony Babu S."/>
            <person name="Zhou X.G."/>
        </authorList>
    </citation>
    <scope>NUCLEOTIDE SEQUENCE</scope>
    <source>
        <strain evidence="3">TX6</strain>
    </source>
</reference>
<feature type="compositionally biased region" description="Polar residues" evidence="1">
    <location>
        <begin position="571"/>
        <end position="589"/>
    </location>
</feature>
<evidence type="ECO:0000256" key="1">
    <source>
        <dbReference type="SAM" id="MobiDB-lite"/>
    </source>
</evidence>
<dbReference type="AlphaFoldDB" id="A0AAN6GX88"/>
<feature type="transmembrane region" description="Helical" evidence="2">
    <location>
        <begin position="35"/>
        <end position="57"/>
    </location>
</feature>
<evidence type="ECO:0000256" key="2">
    <source>
        <dbReference type="SAM" id="Phobius"/>
    </source>
</evidence>
<gene>
    <name evidence="3" type="ORF">OC846_000254</name>
</gene>
<keyword evidence="4" id="KW-1185">Reference proteome</keyword>
<feature type="region of interest" description="Disordered" evidence="1">
    <location>
        <begin position="479"/>
        <end position="501"/>
    </location>
</feature>
<feature type="region of interest" description="Disordered" evidence="1">
    <location>
        <begin position="542"/>
        <end position="756"/>
    </location>
</feature>
<dbReference type="Proteomes" id="UP001176517">
    <property type="component" value="Unassembled WGS sequence"/>
</dbReference>
<evidence type="ECO:0000313" key="4">
    <source>
        <dbReference type="Proteomes" id="UP001176517"/>
    </source>
</evidence>
<feature type="transmembrane region" description="Helical" evidence="2">
    <location>
        <begin position="200"/>
        <end position="219"/>
    </location>
</feature>
<feature type="transmembrane region" description="Helical" evidence="2">
    <location>
        <begin position="109"/>
        <end position="137"/>
    </location>
</feature>
<keyword evidence="2" id="KW-0472">Membrane</keyword>
<feature type="transmembrane region" description="Helical" evidence="2">
    <location>
        <begin position="149"/>
        <end position="170"/>
    </location>
</feature>
<name>A0AAN6GX88_9BASI</name>
<sequence>MDLFGPVAPPPGLISALRDNGDPTMVPTDLVRKGVTFLLVYNYLATFLFCLIAVVLMKNGLKVFAAKRFVPIFCVLGLAIVMSLISSIINSVYWASQLLHRGDKPSVSGFWLASITLIFLVPLVTQCALTIRMYALLPPMLVSTRKRAALLALPVTLKVVRLVVLSIAMARTRQSINSAPIFPTNALYASSSWGFLMAELWLAFFDSLYASTFLMVMFLRSGRRNDSSLLTLSSGWLSGWLKLGLYACMFSFVVPTLFALVLAISITIHLNELTFGYLLIVNVILQNVGGVLGTLSSQHKWRNSRFSTSGIAHATFSPSVRTTRGSMGGTSGGTGWSSGAVSEEQIQWWQGRVPPAVPDRSMDRRSIARANKRRPSFLRGPNSLEASFSSMAGSGKFDVRNIFNRFVGADGKSPDEENSCDPIDSGGWARQDAHQPDMAEMGAGGRRAMSGPVDLGHSKLQRIGSEPAARWPMSIFQSMESQASGPPSNPLPPGSRPRLGSTVWMHAPLDEERDELSHIHVSSPISPATQRVDPKRRISFCPLDPVPSPSSSSTPGRGGAFNSLYRAPSEPTATSTEGRPIFSLTSLTGSRPPRLMDPQRGRDDAACVPNVSPRGTFMQSELREPGGVDGVTEAELLARRRRSSMPTPVRANLRYPSLGTIRDIPQSPLQTKEAAFSPNGDNTRGSGMVCESPTELEPVPRRRSRTVGSQDAENAGSLPKEAEEDEGMEKTVDADEEPVATPNSERRRSSDATLIS</sequence>
<accession>A0AAN6GX88</accession>
<feature type="region of interest" description="Disordered" evidence="1">
    <location>
        <begin position="408"/>
        <end position="431"/>
    </location>
</feature>
<keyword evidence="2" id="KW-0812">Transmembrane</keyword>
<comment type="caution">
    <text evidence="3">The sequence shown here is derived from an EMBL/GenBank/DDBJ whole genome shotgun (WGS) entry which is preliminary data.</text>
</comment>
<dbReference type="EMBL" id="JAPDMZ010000003">
    <property type="protein sequence ID" value="KAK0557687.1"/>
    <property type="molecule type" value="Genomic_DNA"/>
</dbReference>
<proteinExistence type="predicted"/>